<dbReference type="PRINTS" id="PR00683">
    <property type="entry name" value="SPECTRINPH"/>
</dbReference>
<dbReference type="InterPro" id="IPR001715">
    <property type="entry name" value="CH_dom"/>
</dbReference>
<evidence type="ECO:0000259" key="17">
    <source>
        <dbReference type="PROSITE" id="PS50021"/>
    </source>
</evidence>
<dbReference type="GO" id="GO:0005874">
    <property type="term" value="C:microtubule"/>
    <property type="evidence" value="ECO:0007669"/>
    <property type="project" value="UniProtKB-KW"/>
</dbReference>
<keyword evidence="7" id="KW-0344">Guanine-nucleotide releasing factor</keyword>
<dbReference type="FunFam" id="1.10.418.10:FF:000043">
    <property type="entry name" value="Spectrin beta chain, non-erythrocytic"/>
    <property type="match status" value="1"/>
</dbReference>
<dbReference type="Pfam" id="PF00307">
    <property type="entry name" value="CH"/>
    <property type="match status" value="2"/>
</dbReference>
<dbReference type="InterPro" id="IPR002017">
    <property type="entry name" value="Spectrin_repeat"/>
</dbReference>
<name>A0A8B8E1L0_CRAVI</name>
<dbReference type="GO" id="GO:0051693">
    <property type="term" value="P:actin filament capping"/>
    <property type="evidence" value="ECO:0007669"/>
    <property type="project" value="UniProtKB-KW"/>
</dbReference>
<dbReference type="InterPro" id="IPR001452">
    <property type="entry name" value="SH3_domain"/>
</dbReference>
<keyword evidence="10" id="KW-0009">Actin-binding</keyword>
<evidence type="ECO:0000259" key="15">
    <source>
        <dbReference type="PROSITE" id="PS50002"/>
    </source>
</evidence>
<feature type="coiled-coil region" evidence="13">
    <location>
        <begin position="3360"/>
        <end position="3423"/>
    </location>
</feature>
<comment type="subcellular location">
    <subcellularLocation>
        <location evidence="1">Cytoplasm</location>
        <location evidence="1">Cytoskeleton</location>
    </subcellularLocation>
</comment>
<feature type="compositionally biased region" description="Polar residues" evidence="14">
    <location>
        <begin position="3674"/>
        <end position="3685"/>
    </location>
</feature>
<dbReference type="CDD" id="cd21193">
    <property type="entry name" value="CH_beta_spectrin_rpt1"/>
    <property type="match status" value="1"/>
</dbReference>
<dbReference type="InterPro" id="IPR001605">
    <property type="entry name" value="PH_dom-spectrin-type"/>
</dbReference>
<dbReference type="InterPro" id="IPR036872">
    <property type="entry name" value="CH_dom_sf"/>
</dbReference>
<dbReference type="FunFam" id="1.20.58.60:FF:000020">
    <property type="entry name" value="Spectrin alpha chain, non-erythrocytic 1"/>
    <property type="match status" value="3"/>
</dbReference>
<evidence type="ECO:0000256" key="3">
    <source>
        <dbReference type="ARBA" id="ARBA00022443"/>
    </source>
</evidence>
<feature type="region of interest" description="Disordered" evidence="14">
    <location>
        <begin position="3937"/>
        <end position="4142"/>
    </location>
</feature>
<dbReference type="CDD" id="cd21194">
    <property type="entry name" value="CH_beta_spectrin_rpt2"/>
    <property type="match status" value="1"/>
</dbReference>
<keyword evidence="11" id="KW-0206">Cytoskeleton</keyword>
<dbReference type="FunFam" id="1.20.58.60:FF:000007">
    <property type="entry name" value="Spectrin alpha chain non-erythrocytic 1"/>
    <property type="match status" value="3"/>
</dbReference>
<evidence type="ECO:0000256" key="2">
    <source>
        <dbReference type="ARBA" id="ARBA00006826"/>
    </source>
</evidence>
<evidence type="ECO:0000256" key="1">
    <source>
        <dbReference type="ARBA" id="ARBA00004245"/>
    </source>
</evidence>
<feature type="domain" description="PH" evidence="16">
    <location>
        <begin position="3815"/>
        <end position="3920"/>
    </location>
</feature>
<dbReference type="Gene3D" id="2.30.30.40">
    <property type="entry name" value="SH3 Domains"/>
    <property type="match status" value="1"/>
</dbReference>
<dbReference type="PROSITE" id="PS50003">
    <property type="entry name" value="PH_DOMAIN"/>
    <property type="match status" value="1"/>
</dbReference>
<dbReference type="CDD" id="cd10571">
    <property type="entry name" value="PH_beta_spectrin"/>
    <property type="match status" value="1"/>
</dbReference>
<feature type="compositionally biased region" description="Polar residues" evidence="14">
    <location>
        <begin position="3725"/>
        <end position="3734"/>
    </location>
</feature>
<dbReference type="Pfam" id="PF15410">
    <property type="entry name" value="PH_9"/>
    <property type="match status" value="1"/>
</dbReference>
<feature type="coiled-coil region" evidence="13">
    <location>
        <begin position="1512"/>
        <end position="1565"/>
    </location>
</feature>
<evidence type="ECO:0000313" key="21">
    <source>
        <dbReference type="RefSeq" id="XP_022333614.1"/>
    </source>
</evidence>
<feature type="compositionally biased region" description="Basic residues" evidence="14">
    <location>
        <begin position="3787"/>
        <end position="3801"/>
    </location>
</feature>
<dbReference type="FunFam" id="1.20.58.60:FF:000172">
    <property type="entry name" value="Spectrin beta chain"/>
    <property type="match status" value="1"/>
</dbReference>
<dbReference type="CDD" id="cd00176">
    <property type="entry name" value="SPEC"/>
    <property type="match status" value="16"/>
</dbReference>
<dbReference type="FunFam" id="1.20.58.60:FF:000017">
    <property type="entry name" value="Spectrin alpha chain, non-erythrocytic 1"/>
    <property type="match status" value="1"/>
</dbReference>
<feature type="domain" description="Calponin-homology (CH)" evidence="17">
    <location>
        <begin position="23"/>
        <end position="126"/>
    </location>
</feature>
<feature type="domain" description="SH3" evidence="15">
    <location>
        <begin position="836"/>
        <end position="893"/>
    </location>
</feature>
<dbReference type="SMART" id="SM00326">
    <property type="entry name" value="SH3"/>
    <property type="match status" value="1"/>
</dbReference>
<protein>
    <submittedName>
        <fullName evidence="19 20">Spectrin alpha chain, non-erythrocytic 1-like isoform X1</fullName>
    </submittedName>
</protein>
<comment type="similarity">
    <text evidence="2">Belongs to the spectrin family.</text>
</comment>
<feature type="coiled-coil region" evidence="13">
    <location>
        <begin position="2929"/>
        <end position="2956"/>
    </location>
</feature>
<dbReference type="InterPro" id="IPR001849">
    <property type="entry name" value="PH_domain"/>
</dbReference>
<dbReference type="Pfam" id="PF00435">
    <property type="entry name" value="Spectrin"/>
    <property type="match status" value="29"/>
</dbReference>
<dbReference type="PROSITE" id="PS50021">
    <property type="entry name" value="CH"/>
    <property type="match status" value="2"/>
</dbReference>
<feature type="coiled-coil region" evidence="13">
    <location>
        <begin position="505"/>
        <end position="634"/>
    </location>
</feature>
<dbReference type="GeneID" id="111130704"/>
<evidence type="ECO:0000256" key="6">
    <source>
        <dbReference type="ARBA" id="ARBA00022553"/>
    </source>
</evidence>
<dbReference type="GO" id="GO:0005085">
    <property type="term" value="F:guanyl-nucleotide exchange factor activity"/>
    <property type="evidence" value="ECO:0007669"/>
    <property type="project" value="UniProtKB-KW"/>
</dbReference>
<dbReference type="InterPro" id="IPR041681">
    <property type="entry name" value="PH_9"/>
</dbReference>
<dbReference type="FunFam" id="1.20.58.60:FF:000019">
    <property type="entry name" value="Spectrin beta chain"/>
    <property type="match status" value="2"/>
</dbReference>
<dbReference type="FunFam" id="1.10.418.10:FF:000001">
    <property type="entry name" value="Actinin alpha 1"/>
    <property type="match status" value="1"/>
</dbReference>
<keyword evidence="18" id="KW-1185">Reference proteome</keyword>
<dbReference type="GO" id="GO:0005737">
    <property type="term" value="C:cytoplasm"/>
    <property type="evidence" value="ECO:0007669"/>
    <property type="project" value="UniProtKB-ARBA"/>
</dbReference>
<keyword evidence="6" id="KW-0597">Phosphoprotein</keyword>
<dbReference type="Pfam" id="PF00018">
    <property type="entry name" value="SH3_1"/>
    <property type="match status" value="1"/>
</dbReference>
<feature type="compositionally biased region" description="Polar residues" evidence="14">
    <location>
        <begin position="4024"/>
        <end position="4045"/>
    </location>
</feature>
<dbReference type="PANTHER" id="PTHR11915">
    <property type="entry name" value="SPECTRIN/FILAMIN RELATED CYTOSKELETAL PROTEIN"/>
    <property type="match status" value="1"/>
</dbReference>
<feature type="domain" description="Calponin-homology (CH)" evidence="17">
    <location>
        <begin position="142"/>
        <end position="253"/>
    </location>
</feature>
<keyword evidence="13" id="KW-0175">Coiled coil</keyword>
<feature type="coiled-coil region" evidence="13">
    <location>
        <begin position="2506"/>
        <end position="2565"/>
    </location>
</feature>
<evidence type="ECO:0000313" key="19">
    <source>
        <dbReference type="RefSeq" id="XP_022333612.1"/>
    </source>
</evidence>
<dbReference type="SMART" id="SM00233">
    <property type="entry name" value="PH"/>
    <property type="match status" value="1"/>
</dbReference>
<dbReference type="Gene3D" id="2.30.29.30">
    <property type="entry name" value="Pleckstrin-homology domain (PH domain)/Phosphotyrosine-binding domain (PTB)"/>
    <property type="match status" value="1"/>
</dbReference>
<keyword evidence="4" id="KW-0117">Actin capping</keyword>
<dbReference type="Gene3D" id="1.10.418.10">
    <property type="entry name" value="Calponin-like domain"/>
    <property type="match status" value="2"/>
</dbReference>
<dbReference type="InterPro" id="IPR001589">
    <property type="entry name" value="Actinin_actin-bd_CS"/>
</dbReference>
<dbReference type="RefSeq" id="XP_022333612.1">
    <property type="nucleotide sequence ID" value="XM_022477904.1"/>
</dbReference>
<dbReference type="PROSITE" id="PS50002">
    <property type="entry name" value="SH3"/>
    <property type="match status" value="1"/>
</dbReference>
<feature type="region of interest" description="Disordered" evidence="14">
    <location>
        <begin position="3722"/>
        <end position="3801"/>
    </location>
</feature>
<evidence type="ECO:0000256" key="5">
    <source>
        <dbReference type="ARBA" id="ARBA00022490"/>
    </source>
</evidence>
<evidence type="ECO:0000256" key="4">
    <source>
        <dbReference type="ARBA" id="ARBA00022467"/>
    </source>
</evidence>
<keyword evidence="9" id="KW-0677">Repeat</keyword>
<dbReference type="SUPFAM" id="SSF47576">
    <property type="entry name" value="Calponin-homology domain, CH-domain"/>
    <property type="match status" value="1"/>
</dbReference>
<feature type="compositionally biased region" description="Basic and acidic residues" evidence="14">
    <location>
        <begin position="3634"/>
        <end position="3673"/>
    </location>
</feature>
<evidence type="ECO:0000256" key="11">
    <source>
        <dbReference type="ARBA" id="ARBA00023212"/>
    </source>
</evidence>
<dbReference type="InterPro" id="IPR036028">
    <property type="entry name" value="SH3-like_dom_sf"/>
</dbReference>
<dbReference type="OrthoDB" id="18853at2759"/>
<dbReference type="FunFam" id="2.30.29.30:FF:000024">
    <property type="entry name" value="Spectrin beta chain"/>
    <property type="match status" value="1"/>
</dbReference>
<dbReference type="SUPFAM" id="SSF50044">
    <property type="entry name" value="SH3-domain"/>
    <property type="match status" value="1"/>
</dbReference>
<evidence type="ECO:0000256" key="13">
    <source>
        <dbReference type="SAM" id="Coils"/>
    </source>
</evidence>
<evidence type="ECO:0000256" key="12">
    <source>
        <dbReference type="PROSITE-ProRule" id="PRU00192"/>
    </source>
</evidence>
<feature type="region of interest" description="Disordered" evidence="14">
    <location>
        <begin position="3634"/>
        <end position="3688"/>
    </location>
</feature>
<dbReference type="RefSeq" id="XP_022333613.1">
    <property type="nucleotide sequence ID" value="XM_022477905.1"/>
</dbReference>
<dbReference type="Gene3D" id="1.20.58.60">
    <property type="match status" value="26"/>
</dbReference>
<feature type="compositionally biased region" description="Basic and acidic residues" evidence="14">
    <location>
        <begin position="4099"/>
        <end position="4111"/>
    </location>
</feature>
<evidence type="ECO:0000259" key="16">
    <source>
        <dbReference type="PROSITE" id="PS50003"/>
    </source>
</evidence>
<dbReference type="SMART" id="SM00033">
    <property type="entry name" value="CH"/>
    <property type="match status" value="2"/>
</dbReference>
<dbReference type="Proteomes" id="UP000694844">
    <property type="component" value="Chromosome 4"/>
</dbReference>
<gene>
    <name evidence="19 20 21" type="primary">LOC111130704</name>
</gene>
<feature type="coiled-coil region" evidence="13">
    <location>
        <begin position="1968"/>
        <end position="2002"/>
    </location>
</feature>
<evidence type="ECO:0000256" key="9">
    <source>
        <dbReference type="ARBA" id="ARBA00022737"/>
    </source>
</evidence>
<dbReference type="FunFam" id="1.20.58.60:FF:000135">
    <property type="entry name" value="Spectrin beta chain, non-erythrocytic"/>
    <property type="match status" value="1"/>
</dbReference>
<keyword evidence="3 12" id="KW-0728">SH3 domain</keyword>
<dbReference type="SUPFAM" id="SSF50729">
    <property type="entry name" value="PH domain-like"/>
    <property type="match status" value="1"/>
</dbReference>
<dbReference type="GO" id="GO:0003779">
    <property type="term" value="F:actin binding"/>
    <property type="evidence" value="ECO:0007669"/>
    <property type="project" value="UniProtKB-KW"/>
</dbReference>
<dbReference type="FunFam" id="1.20.58.60:FF:000011">
    <property type="entry name" value="Spectrin beta chain"/>
    <property type="match status" value="1"/>
</dbReference>
<feature type="compositionally biased region" description="Basic residues" evidence="14">
    <location>
        <begin position="4112"/>
        <end position="4136"/>
    </location>
</feature>
<accession>A0A8B8E1L0</accession>
<dbReference type="RefSeq" id="XP_022333614.1">
    <property type="nucleotide sequence ID" value="XM_022477906.1"/>
</dbReference>
<evidence type="ECO:0000313" key="18">
    <source>
        <dbReference type="Proteomes" id="UP000694844"/>
    </source>
</evidence>
<evidence type="ECO:0000256" key="7">
    <source>
        <dbReference type="ARBA" id="ARBA00022658"/>
    </source>
</evidence>
<evidence type="ECO:0000256" key="14">
    <source>
        <dbReference type="SAM" id="MobiDB-lite"/>
    </source>
</evidence>
<dbReference type="GO" id="GO:0005543">
    <property type="term" value="F:phospholipid binding"/>
    <property type="evidence" value="ECO:0007669"/>
    <property type="project" value="InterPro"/>
</dbReference>
<dbReference type="SMART" id="SM00150">
    <property type="entry name" value="SPEC"/>
    <property type="match status" value="29"/>
</dbReference>
<evidence type="ECO:0000313" key="20">
    <source>
        <dbReference type="RefSeq" id="XP_022333613.1"/>
    </source>
</evidence>
<dbReference type="KEGG" id="cvn:111130704"/>
<evidence type="ECO:0000256" key="10">
    <source>
        <dbReference type="ARBA" id="ARBA00023203"/>
    </source>
</evidence>
<keyword evidence="8" id="KW-0493">Microtubule</keyword>
<dbReference type="GO" id="GO:0016020">
    <property type="term" value="C:membrane"/>
    <property type="evidence" value="ECO:0007669"/>
    <property type="project" value="UniProtKB-ARBA"/>
</dbReference>
<dbReference type="InterPro" id="IPR018159">
    <property type="entry name" value="Spectrin/alpha-actinin"/>
</dbReference>
<dbReference type="SUPFAM" id="SSF46966">
    <property type="entry name" value="Spectrin repeat"/>
    <property type="match status" value="25"/>
</dbReference>
<feature type="compositionally biased region" description="Basic and acidic residues" evidence="14">
    <location>
        <begin position="3776"/>
        <end position="3786"/>
    </location>
</feature>
<dbReference type="InterPro" id="IPR011993">
    <property type="entry name" value="PH-like_dom_sf"/>
</dbReference>
<proteinExistence type="inferred from homology"/>
<keyword evidence="5" id="KW-0963">Cytoplasm</keyword>
<dbReference type="PROSITE" id="PS00019">
    <property type="entry name" value="ACTININ_1"/>
    <property type="match status" value="1"/>
</dbReference>
<sequence length="4142" mass="480518">MSVMDVQNFEKGRIKALQDERVYIQKKTFTKWANAFLEKARLEIKDLFTDLADGKILMKLLEIISGEHLGKPNRGLMRVQKVENLSRCLKFLATKVYFENIGAEDIVDGNPRLILGLIWTIILRFQIQEIEIEVDEESSEKRSAKDALLLWCQRKTAGKSGISRYPGVNIQNFTSSWRNGLGFNALIHAHRPDLIDYDRLHPEDHIGNLNNAFDVAASELGIPKILDAEDVDVNKPDMKSIITYVASYYHYFAKMKSEMTGGKRIAKILGLMKDVEKMVDDYETLTSSLLEWIRYTIQKLNDRNFPNSLDGVQKELGRFKTYITQEKPPKYRERGNIEAQFFSIQAKLKANGQKLYTPPEGQLIHDIESAWIRLEKAEHEREVALRDEMIRQERLEQLAERFQRKAEIRESWLNDMSMILDENIDANNSAQAEAAIKKHEAISAEILAREDRFQSLNSLAKELVEGNYHTKDRVQTIDQTIMRKWHELLNKLEGRKNLLSGFKNTMNMFREIENIQEELKEIESKLQTKDTGKHLQATEDYLQQHSLLETQLKALSKRVRNLNRRSKQIEPSHQEGRVMDKRLEDLNKDLDRVNGKSEERKKALEVVKKYYQFLQDAEEEERWAQERIDNCRSTNTGKDLNAAMLLLKKHDALEAEMHGRWPRCEAICATGQDLVNSGHGARAEIGTKINNLMDKWKLLKELAALRRTKIEDGIEAHQYYADANEAELWMKEKMPLVTSDDYGRDEMGSKALLSRHNRLEGEIRSFRSEIKRLDELAQLMTKAATEHNISPEKFMPQENGDKSDEETVEEVVEVPHEIEVEEVREREVMQDVVETRKIPQVKAMYLYKGQGMKIEKGEVMLLVQRTNSDWWQIRKTDGSEGFVPANYVKEVEPKVTQKVVRRPTKVPEKVLVKKTVMKKEVVQKKKEKSSKLRRAPSVRSKANLHFDKENVDKRQKQINLTYNKLVKLAQARRIALEDAMRLFKFFRECDEFETWMKEKEILLTSKESLSDNMEAVKKKFENLLTNLAGNKGRLDEINSLAEEIVKSGSGQSKQVQVRQKEINDRWNRLMKLKMEKEKNLQGASSIEMFQSTCDELADWIKEKDNTLSSDDIGKDLKGIEAALRRHTNLERELVPVEDKMKRMNFLADSVRASYPDEKNYVDQRQKELQDLWDSLQDKAANKRKKLEDSEEEQKFNNDAKDLGMWISATKSKLQNAEMPRELQRAEIMIQEHKDIGEDIKAHKPKFRDVRKLGKSILDKDPGAANVKDKLQKLGEDEEVIDQMWADRDQQLQHAYELQSFNKEADNIDSVSSGHEKFLDFADLGETVDDVETLFKRHEDFENTLLVQDEKLNDLDQTADKRIAEGHPDKDHIDKRRKEVLERRHKIKERAEDRHNALLAAQGFQEFKRDADELSDWIKEKYKTATDESYRDLANLHEKLKKHQAFEAEIKANSERLQDLNNTYMDRGDGMTRDEHYASPEIQEILQDLNTQWKDMCDKAKDKGSKLRQAADQETLNKALADAQAKLDEMEKSVANPDLGSDLRGVKDLLKKHQNLETELVVLSDQIASIISQGQALAQSGHFDKANILKAVEDFNKRFEKLKPAVEKRKHKLQDSLHFFQFKFDVDEEVQWIKEKLPAAASTDYGKSLVDAQNLQKKHQKLDLEIHGHQPIVEKVLTTGEKLMDQKHYNGKQIKDKCQELQVSWEDLLNKSKIRKKNLDLSVQIQKYLNDVEELENWINDKMALATSKDYGKDENSADKLLTKNKVLETDIQTYQGIVTGLGKEAQRLFKIGCQDPATLRKAQDNLQDHLNKLKRLAADRTHELEMSKWLQAYNRESSDFEEWIDDQMQLAASEEYGSDYEHLVILRNRFDEFKRTVDAGTERFNRCERLAKWLLEDKTQYEDQVKERQAHLREKWNQLLEQIENRDQKMYGAGEIHRFNRDVEDALTRIQEKYSSIPEEKGRDLFATQSYLKKHERFENELVALEAQLQVLIEDSTRLQETYPGENAEQIEQLQATVVENWGILQDRALQRKEELINTMDLHRFLADVRDLMSWANEIEQEMKSDKAARDVYGVDMIKTRHEELKAEIDARAETFTTIIQTGEEMINNDHDSKAEIEEKVKLVAEAQERLRSVWEERRDFYDQLYEFHIFLRDAQQLDTISSSQEAYLTSCEFGSTVDQVEALIRKHDAFDKVLEVQEDKLEALTANGLKMVEDNHFEAPKIKQTIDDVTKRRANLRAQSKARGEKLNDSLLYAQFNRDVAEAEGLIDDKLKVAYEDDFQDVTDVQDKIKKLQKHQAFEAEILANTDQINKIKEQGDVLLKKKHPESDDVRQSLQRLNSKWNELLQASNNRGKGLVELKDILMFNEQVDKVEMWMREKEALVNAGDMGRDYEHCLELQKKANDLESATNVRGITVDDKRIADINALADKLISQGRTDTNAVKEKRNNLNQKWKAVNADLAEYKQNLSCALEIHSFNRDVDEMLDRINEKALLLSSEDLGKDLPSVEALQRKQEEVERDMTALQNQLEKMEALEGKLCRKYPDKAEAIQKKQQEAQDNWEKLEELSDNRKQKLSDSYQLQKFLSDARELVSWSNEMVQRMNASELAKDVPEAESMLQIHHERKAEIEGRKSHFAAVRDHGNKLVERKHYASEEIQKTTGQLDHTKLMLNAAWDKRNHLLTQCHDLQVFKETAEQTESWISSKEVFLANEDLGNNLHSVETLQKKHEGFVKTTQKQVDKIEDLKQFAEDLKKQDHYASSEITERCQEVVNRFNSFWEHCEARKKKLNDSRNYQLFLRNLYEVTGWINEKLQVALDESYRDPTNLQAKLQKHQAFEAEVTANRNRVDAVVEEGKGLLKEDHYAQADIKKRLEELELSWEALMAASAEKKDRLQDAYQALMYNRVVDDLMTWMEDVESQLLSEDHGKDLYSVNKLLKKHQLLEQDIANHKEKVQDVQDAAHVFKESKHFMNKELQARAKVVLEKYESLTEPASIRRDNLEDALLMYQYYRDVEDELTWIQEKLPVASSTDLGNSLNSVQNLMKKHQALESEIIAHEPLIDSVATAAQRMIQAKHFASENIKVQLDKLQSELRELQELTLARKLKLQASLESQTFYAEISVAESWMDEKMPILNSSDYGKDEDSVQINLKKMDTLERDIENFSSNIAELSALSRSLVEKENFDQENIKLQQAAVEKKYSSLQDLANRRRTRLLETKKLFQFYREADDVTNWMADKMVVASSEDYGQDLEHVEVLQQKFEDFLHDLNSSEDRVISVTAMATEMIDNKHFETEAIQKRSAEVVHTWNELKEVAKARQEALIAAKEVHMYGRDADDTLDWIQEKDGLVSTEDYGHDLESVRTLISKHEGFERDLAAISEQVESITKEAERLIGQYPDAQEHIAVKHEEMVQSWNILVEKASQRKEKLQQADQLQLYFNDYRELQAWISEMIAIILAEEMARDLPNAELMMIRCKEHKAEIDSRQDAVNKFLETGKVMIENGHFLSEEIKEKVTDLNTAWEALLKTFEQYHELCEQNLEAQQLRHEMEQLEAWINIREPVMKEKNVGENIQAVEELLRRQDDFEKTVDAQSEKFNAICRRTQLEKSLLDQKQQQALAEKQKKEIERMDEIRKREQERILETQKNERKREEEQRKAREVLLRRQKGADSSESDEDKKDDRLDTSTVKNLIGRSTSRAEVKRAISFKQRGEGTISPPPVLQKAYEFRQGEGIINPNENLTTADVTPNDEEAPHLPDMPPPEIQVQTATPSDLHKKSFSPPVSPKPKRVEHLKDEDKKKKRTPSFNLRRRTRSFKEKYKIPENLPPPDFEGHVERKVECQSGGKRATIRSWKNYYMVLYGQVLVFYKDKEETIPAAPAVFIHNAYCDVASDYHKKKNVLRLRSADGAESLIEAASPSDMKEWISKVQYYAVQTPSHADLEFFHSSEQPPEDLAVDDAGAQAPDEHHAAALHRSGSPEGERGRSVSPMAAHREFQEFPEEEVAQVTPGKPSPDKGSPIPSHQAHNDSVDRSGSFHAENNTTPVRERTTSGGSHYQSSGEEDVTDLSSVSSPHNGGHGRINGDEDQFTDDIKKRAKHSPVKERPMSEPAMMMEDHEGGDREEKKKKGMFSRFKKKKDKDHEDHKKHKKDKKAEAH</sequence>
<reference evidence="19 20" key="1">
    <citation type="submission" date="2025-04" db="UniProtKB">
        <authorList>
            <consortium name="RefSeq"/>
        </authorList>
    </citation>
    <scope>IDENTIFICATION</scope>
    <source>
        <tissue evidence="19 20">Whole sample</tissue>
    </source>
</reference>
<organism evidence="18 21">
    <name type="scientific">Crassostrea virginica</name>
    <name type="common">Eastern oyster</name>
    <dbReference type="NCBI Taxonomy" id="6565"/>
    <lineage>
        <taxon>Eukaryota</taxon>
        <taxon>Metazoa</taxon>
        <taxon>Spiralia</taxon>
        <taxon>Lophotrochozoa</taxon>
        <taxon>Mollusca</taxon>
        <taxon>Bivalvia</taxon>
        <taxon>Autobranchia</taxon>
        <taxon>Pteriomorphia</taxon>
        <taxon>Ostreida</taxon>
        <taxon>Ostreoidea</taxon>
        <taxon>Ostreidae</taxon>
        <taxon>Crassostrea</taxon>
    </lineage>
</organism>
<evidence type="ECO:0000256" key="8">
    <source>
        <dbReference type="ARBA" id="ARBA00022701"/>
    </source>
</evidence>